<evidence type="ECO:0000313" key="4">
    <source>
        <dbReference type="Ensembl" id="ENSSFOP00015007633.2"/>
    </source>
</evidence>
<accession>A0A8C9R9H8</accession>
<sequence length="889" mass="102139">MGTEEERDWVDVANDLLSKCHINLRLKKLTDCDAAVFVALYEAILGEKVPDYVGAPSSLEDDVHNVQSVIDSLALDYLQISLSHITGENIVRGDKESIRNLLEIFDGLLEYLTEQISEEELPGEGATISTELAEEQLVEQEKQAMLECLSQASSVQSALHSSKCSLPSWSADGSESTGNLIRLGDSARSFVPRQEELTSEFHQSEPLLSRLVESPLTTEQDVVDSPAGPALSLAATSVVASLLRGPLRSAIPLQPPYQTTPLRPEQHCNSGTQSPSCIPIQRGHGDREVPVPVNANSQPPGPSCNSTPANGLHSPHLSPDESERSMSSVARAEVDKEQVESSSTGPRRVLFRTQPDVLFLTLDDKVGHSNVEEEKESNLSYRPSSSSRQRCRGGHGGRTCLREGHTTMEQEADLVEDPLSQRRQRNRQAEQELHQMSEKLSQRLEELDLMLKRALGEMDVSDGTREEDKQSQHSDSIMECHEIQMNADALDGTKSSRTCSLSPSPPPLHRSLEAQLGGAVSRDSQEHVFKMREKELQSQQMESKALSRVYEKELKQFEERERADIEEARERAQEAEREYREAIWKDIPRPSKPSRVYSPKVVPQLRPPRARYSTLGRGRAHPRKPTPMKIHENDLLPTLLEEFPHLQLSPHTVNRMWKQQLKQVDRLAPLPDQRSRVKLANQVLEAQRRRDLLTEIIRKEQEHNHRLRDFRERIQQQKSTQNKLREQRQQVARARKYYNDYHVQLRARLMRARTREERMLKQIFEEGLELQKAQLREQRAYAKEQRLEHQRRHRDELESMENYYKDQFSMLAECLARERQEIQVRKKAQEKALVKLKRELRARMEREIRELQKIIIQNDEDDYFRDMEVERLRGRLHMASFQYAASHLS</sequence>
<reference evidence="4 5" key="1">
    <citation type="submission" date="2019-04" db="EMBL/GenBank/DDBJ databases">
        <authorList>
            <consortium name="Wellcome Sanger Institute Data Sharing"/>
        </authorList>
    </citation>
    <scope>NUCLEOTIDE SEQUENCE [LARGE SCALE GENOMIC DNA]</scope>
</reference>
<evidence type="ECO:0000256" key="2">
    <source>
        <dbReference type="SAM" id="MobiDB-lite"/>
    </source>
</evidence>
<dbReference type="PANTHER" id="PTHR22545:SF0">
    <property type="entry name" value="CENTROSOMAL PROTEIN OF 95 KDA"/>
    <property type="match status" value="1"/>
</dbReference>
<feature type="compositionally biased region" description="Polar residues" evidence="2">
    <location>
        <begin position="294"/>
        <end position="309"/>
    </location>
</feature>
<reference evidence="4" key="2">
    <citation type="submission" date="2025-08" db="UniProtKB">
        <authorList>
            <consortium name="Ensembl"/>
        </authorList>
    </citation>
    <scope>IDENTIFICATION</scope>
</reference>
<gene>
    <name evidence="4" type="primary">CEP95</name>
</gene>
<dbReference type="InterPro" id="IPR026619">
    <property type="entry name" value="CEP95"/>
</dbReference>
<proteinExistence type="predicted"/>
<dbReference type="Proteomes" id="UP000694397">
    <property type="component" value="Chromosome 20"/>
</dbReference>
<reference evidence="4" key="3">
    <citation type="submission" date="2025-09" db="UniProtKB">
        <authorList>
            <consortium name="Ensembl"/>
        </authorList>
    </citation>
    <scope>IDENTIFICATION</scope>
</reference>
<feature type="region of interest" description="Disordered" evidence="2">
    <location>
        <begin position="370"/>
        <end position="437"/>
    </location>
</feature>
<dbReference type="AlphaFoldDB" id="A0A8C9R9H8"/>
<feature type="coiled-coil region" evidence="1">
    <location>
        <begin position="765"/>
        <end position="861"/>
    </location>
</feature>
<evidence type="ECO:0000313" key="5">
    <source>
        <dbReference type="Proteomes" id="UP000694397"/>
    </source>
</evidence>
<feature type="domain" description="DUF5745" evidence="3">
    <location>
        <begin position="54"/>
        <end position="108"/>
    </location>
</feature>
<name>A0A8C9R9H8_SCLFO</name>
<feature type="compositionally biased region" description="Basic and acidic residues" evidence="2">
    <location>
        <begin position="427"/>
        <end position="437"/>
    </location>
</feature>
<dbReference type="InterPro" id="IPR036872">
    <property type="entry name" value="CH_dom_sf"/>
</dbReference>
<dbReference type="GO" id="GO:0000922">
    <property type="term" value="C:spindle pole"/>
    <property type="evidence" value="ECO:0007669"/>
    <property type="project" value="InterPro"/>
</dbReference>
<keyword evidence="1" id="KW-0175">Coiled coil</keyword>
<organism evidence="4 5">
    <name type="scientific">Scleropages formosus</name>
    <name type="common">Asian bonytongue</name>
    <name type="synonym">Osteoglossum formosum</name>
    <dbReference type="NCBI Taxonomy" id="113540"/>
    <lineage>
        <taxon>Eukaryota</taxon>
        <taxon>Metazoa</taxon>
        <taxon>Chordata</taxon>
        <taxon>Craniata</taxon>
        <taxon>Vertebrata</taxon>
        <taxon>Euteleostomi</taxon>
        <taxon>Actinopterygii</taxon>
        <taxon>Neopterygii</taxon>
        <taxon>Teleostei</taxon>
        <taxon>Osteoglossocephala</taxon>
        <taxon>Osteoglossomorpha</taxon>
        <taxon>Osteoglossiformes</taxon>
        <taxon>Osteoglossidae</taxon>
        <taxon>Scleropages</taxon>
    </lineage>
</organism>
<feature type="coiled-coil region" evidence="1">
    <location>
        <begin position="555"/>
        <end position="585"/>
    </location>
</feature>
<dbReference type="InterPro" id="IPR044039">
    <property type="entry name" value="DUF5745"/>
</dbReference>
<evidence type="ECO:0000256" key="1">
    <source>
        <dbReference type="SAM" id="Coils"/>
    </source>
</evidence>
<dbReference type="Ensembl" id="ENSSFOT00015007744.2">
    <property type="protein sequence ID" value="ENSSFOP00015007633.2"/>
    <property type="gene ID" value="ENSSFOG00015005022.2"/>
</dbReference>
<dbReference type="PANTHER" id="PTHR22545">
    <property type="entry name" value="CENTROSOMAL PROTEIN OF 95 KDA"/>
    <property type="match status" value="1"/>
</dbReference>
<feature type="compositionally biased region" description="Polar residues" evidence="2">
    <location>
        <begin position="256"/>
        <end position="276"/>
    </location>
</feature>
<feature type="region of interest" description="Disordered" evidence="2">
    <location>
        <begin position="254"/>
        <end position="348"/>
    </location>
</feature>
<dbReference type="OrthoDB" id="545730at2759"/>
<dbReference type="GeneTree" id="ENSGT00390000005412"/>
<dbReference type="Gene3D" id="1.10.418.10">
    <property type="entry name" value="Calponin-like domain"/>
    <property type="match status" value="1"/>
</dbReference>
<dbReference type="Pfam" id="PF19016">
    <property type="entry name" value="DUF5745"/>
    <property type="match status" value="1"/>
</dbReference>
<evidence type="ECO:0000259" key="3">
    <source>
        <dbReference type="Pfam" id="PF19016"/>
    </source>
</evidence>
<dbReference type="GO" id="GO:0005813">
    <property type="term" value="C:centrosome"/>
    <property type="evidence" value="ECO:0007669"/>
    <property type="project" value="InterPro"/>
</dbReference>
<protein>
    <submittedName>
        <fullName evidence="4">Centrosomal protein 95</fullName>
    </submittedName>
</protein>
<keyword evidence="5" id="KW-1185">Reference proteome</keyword>